<sequence>MLVSFCSPPREN</sequence>
<name>A0AAV0QYB7_9ROSI</name>
<organism evidence="3 4">
    <name type="scientific">Linum tenue</name>
    <dbReference type="NCBI Taxonomy" id="586396"/>
    <lineage>
        <taxon>Eukaryota</taxon>
        <taxon>Viridiplantae</taxon>
        <taxon>Streptophyta</taxon>
        <taxon>Embryophyta</taxon>
        <taxon>Tracheophyta</taxon>
        <taxon>Spermatophyta</taxon>
        <taxon>Magnoliopsida</taxon>
        <taxon>eudicotyledons</taxon>
        <taxon>Gunneridae</taxon>
        <taxon>Pentapetalae</taxon>
        <taxon>rosids</taxon>
        <taxon>fabids</taxon>
        <taxon>Malpighiales</taxon>
        <taxon>Linaceae</taxon>
        <taxon>Linum</taxon>
    </lineage>
</organism>
<dbReference type="Proteomes" id="UP001154282">
    <property type="component" value="Unassembled WGS sequence"/>
</dbReference>
<gene>
    <name evidence="1" type="ORF">LITE_LOCUS45462</name>
    <name evidence="2" type="ORF">LITE_LOCUS45463</name>
    <name evidence="3" type="ORF">LITE_LOCUS45560</name>
</gene>
<comment type="caution">
    <text evidence="3">The sequence shown here is derived from an EMBL/GenBank/DDBJ whole genome shotgun (WGS) entry which is preliminary data.</text>
</comment>
<dbReference type="EMBL" id="CAMGYJ010000010">
    <property type="protein sequence ID" value="CAI0550222.1"/>
    <property type="molecule type" value="Genomic_DNA"/>
</dbReference>
<evidence type="ECO:0000313" key="3">
    <source>
        <dbReference type="EMBL" id="CAI0550487.1"/>
    </source>
</evidence>
<evidence type="ECO:0000313" key="1">
    <source>
        <dbReference type="EMBL" id="CAI0550222.1"/>
    </source>
</evidence>
<proteinExistence type="predicted"/>
<evidence type="ECO:0000313" key="2">
    <source>
        <dbReference type="EMBL" id="CAI0550224.1"/>
    </source>
</evidence>
<protein>
    <submittedName>
        <fullName evidence="3">Uncharacterized protein</fullName>
    </submittedName>
</protein>
<evidence type="ECO:0000313" key="4">
    <source>
        <dbReference type="Proteomes" id="UP001154282"/>
    </source>
</evidence>
<dbReference type="EMBL" id="CAMGYJ010000010">
    <property type="protein sequence ID" value="CAI0550224.1"/>
    <property type="molecule type" value="Genomic_DNA"/>
</dbReference>
<accession>A0AAV0QYB7</accession>
<dbReference type="EMBL" id="CAMGYJ010000010">
    <property type="protein sequence ID" value="CAI0550487.1"/>
    <property type="molecule type" value="Genomic_DNA"/>
</dbReference>
<reference evidence="3" key="1">
    <citation type="submission" date="2022-08" db="EMBL/GenBank/DDBJ databases">
        <authorList>
            <person name="Gutierrez-Valencia J."/>
        </authorList>
    </citation>
    <scope>NUCLEOTIDE SEQUENCE</scope>
</reference>
<keyword evidence="4" id="KW-1185">Reference proteome</keyword>